<protein>
    <submittedName>
        <fullName evidence="1">Uncharacterized protein</fullName>
    </submittedName>
</protein>
<proteinExistence type="predicted"/>
<reference evidence="1" key="1">
    <citation type="submission" date="2015-10" db="EMBL/GenBank/DDBJ databases">
        <authorList>
            <person name="Gilbert D.G."/>
        </authorList>
    </citation>
    <scope>NUCLEOTIDE SEQUENCE</scope>
</reference>
<gene>
    <name evidence="1" type="ORF">MGWOODY_Smn394</name>
</gene>
<evidence type="ECO:0000313" key="1">
    <source>
        <dbReference type="EMBL" id="CUS46632.1"/>
    </source>
</evidence>
<dbReference type="EMBL" id="CZQE01000384">
    <property type="protein sequence ID" value="CUS46632.1"/>
    <property type="molecule type" value="Genomic_DNA"/>
</dbReference>
<organism evidence="1">
    <name type="scientific">hydrothermal vent metagenome</name>
    <dbReference type="NCBI Taxonomy" id="652676"/>
    <lineage>
        <taxon>unclassified sequences</taxon>
        <taxon>metagenomes</taxon>
        <taxon>ecological metagenomes</taxon>
    </lineage>
</organism>
<sequence length="66" mass="7595">MGWEFDEAGKFGSERAAEDYAKRNNIDPRDVQLTRKGEEVELNIRRSALDGRKLRDNGEGRRDGWG</sequence>
<name>A0A161KDM0_9ZZZZ</name>
<dbReference type="AlphaFoldDB" id="A0A161KDM0"/>
<accession>A0A161KDM0</accession>